<keyword evidence="1" id="KW-0812">Transmembrane</keyword>
<dbReference type="PROSITE" id="PS51257">
    <property type="entry name" value="PROKAR_LIPOPROTEIN"/>
    <property type="match status" value="1"/>
</dbReference>
<dbReference type="GO" id="GO:0015661">
    <property type="term" value="F:L-lysine efflux transmembrane transporter activity"/>
    <property type="evidence" value="ECO:0007669"/>
    <property type="project" value="InterPro"/>
</dbReference>
<accession>A0A7J4XNF3</accession>
<dbReference type="InterPro" id="IPR005642">
    <property type="entry name" value="LysO"/>
</dbReference>
<proteinExistence type="predicted"/>
<dbReference type="Pfam" id="PF03956">
    <property type="entry name" value="Lys_export"/>
    <property type="match status" value="1"/>
</dbReference>
<keyword evidence="1" id="KW-0472">Membrane</keyword>
<sequence>MRDSLIIVLFFAVGILLSCFDLYPSGLEQFNLSFYALCFLMFCVGISIGNNPHILLSFRRLSPKFFLLPVCTILGTLAGCYVSSFFFERHSSVDCMAVGAGFGYYSLSSIIITEYKNAELGTIALLSNIMREIIALLAAPFLVRFFGKLAPISVGGATTMDTTLPIITRCSGQEYVIVSIFHGCTLDFLVPFLVTLLCSI</sequence>
<organism evidence="2 3">
    <name type="scientific">Bacteroides salyersiae</name>
    <dbReference type="NCBI Taxonomy" id="291644"/>
    <lineage>
        <taxon>Bacteria</taxon>
        <taxon>Pseudomonadati</taxon>
        <taxon>Bacteroidota</taxon>
        <taxon>Bacteroidia</taxon>
        <taxon>Bacteroidales</taxon>
        <taxon>Bacteroidaceae</taxon>
        <taxon>Bacteroides</taxon>
    </lineage>
</organism>
<dbReference type="GeneID" id="93114857"/>
<protein>
    <submittedName>
        <fullName evidence="2">Lysine exporter LysO family protein</fullName>
    </submittedName>
</protein>
<reference evidence="2 3" key="1">
    <citation type="journal article" date="2019" name="Nat. Med.">
        <title>A library of human gut bacterial isolates paired with longitudinal multiomics data enables mechanistic microbiome research.</title>
        <authorList>
            <person name="Poyet M."/>
            <person name="Groussin M."/>
            <person name="Gibbons S.M."/>
            <person name="Avila-Pacheco J."/>
            <person name="Jiang X."/>
            <person name="Kearney S.M."/>
            <person name="Perrotta A.R."/>
            <person name="Berdy B."/>
            <person name="Zhao S."/>
            <person name="Lieberman T.D."/>
            <person name="Swanson P.K."/>
            <person name="Smith M."/>
            <person name="Roesemann S."/>
            <person name="Alexander J.E."/>
            <person name="Rich S.A."/>
            <person name="Livny J."/>
            <person name="Vlamakis H."/>
            <person name="Clish C."/>
            <person name="Bullock K."/>
            <person name="Deik A."/>
            <person name="Scott J."/>
            <person name="Pierce K.A."/>
            <person name="Xavier R.J."/>
            <person name="Alm E.J."/>
        </authorList>
    </citation>
    <scope>NUCLEOTIDE SEQUENCE [LARGE SCALE GENOMIC DNA]</scope>
    <source>
        <strain evidence="2 3">BIOML-A10</strain>
    </source>
</reference>
<keyword evidence="1" id="KW-1133">Transmembrane helix</keyword>
<gene>
    <name evidence="2" type="ORF">F3F73_03610</name>
</gene>
<feature type="transmembrane region" description="Helical" evidence="1">
    <location>
        <begin position="65"/>
        <end position="87"/>
    </location>
</feature>
<dbReference type="PANTHER" id="PTHR35804:SF1">
    <property type="entry name" value="LYSINE EXPORTER LYSO"/>
    <property type="match status" value="1"/>
</dbReference>
<comment type="caution">
    <text evidence="2">The sequence shown here is derived from an EMBL/GenBank/DDBJ whole genome shotgun (WGS) entry which is preliminary data.</text>
</comment>
<dbReference type="AlphaFoldDB" id="A0A7J4XNF3"/>
<evidence type="ECO:0000313" key="2">
    <source>
        <dbReference type="EMBL" id="KAA3769516.1"/>
    </source>
</evidence>
<feature type="transmembrane region" description="Helical" evidence="1">
    <location>
        <begin position="175"/>
        <end position="198"/>
    </location>
</feature>
<dbReference type="Proteomes" id="UP000422221">
    <property type="component" value="Unassembled WGS sequence"/>
</dbReference>
<name>A0A7J4XNF3_9BACE</name>
<dbReference type="EMBL" id="VWMK01000002">
    <property type="protein sequence ID" value="KAA3769516.1"/>
    <property type="molecule type" value="Genomic_DNA"/>
</dbReference>
<dbReference type="PANTHER" id="PTHR35804">
    <property type="entry name" value="LYSINE EXPORTER LYSO"/>
    <property type="match status" value="1"/>
</dbReference>
<evidence type="ECO:0000256" key="1">
    <source>
        <dbReference type="SAM" id="Phobius"/>
    </source>
</evidence>
<dbReference type="RefSeq" id="WP_007479755.1">
    <property type="nucleotide sequence ID" value="NZ_CAXSTI010000007.1"/>
</dbReference>
<feature type="transmembrane region" description="Helical" evidence="1">
    <location>
        <begin position="133"/>
        <end position="155"/>
    </location>
</feature>
<dbReference type="GO" id="GO:0005886">
    <property type="term" value="C:plasma membrane"/>
    <property type="evidence" value="ECO:0007669"/>
    <property type="project" value="TreeGrafter"/>
</dbReference>
<evidence type="ECO:0000313" key="3">
    <source>
        <dbReference type="Proteomes" id="UP000422221"/>
    </source>
</evidence>
<feature type="transmembrane region" description="Helical" evidence="1">
    <location>
        <begin position="32"/>
        <end position="53"/>
    </location>
</feature>